<protein>
    <submittedName>
        <fullName evidence="1">Uncharacterized protein</fullName>
    </submittedName>
</protein>
<name>A0ABV0UW93_9TELE</name>
<proteinExistence type="predicted"/>
<sequence length="94" mass="10387">MFISVRHGVERCGILKSSNDTLNCVKGFCSLNLSTVTSTCEELQSKLVKTVTAKEVWAKARLDRHKRLCTCSGNLSLSMKSCLCSVNVEPQYEA</sequence>
<comment type="caution">
    <text evidence="1">The sequence shown here is derived from an EMBL/GenBank/DDBJ whole genome shotgun (WGS) entry which is preliminary data.</text>
</comment>
<evidence type="ECO:0000313" key="1">
    <source>
        <dbReference type="EMBL" id="MEQ2248303.1"/>
    </source>
</evidence>
<organism evidence="1 2">
    <name type="scientific">Ilyodon furcidens</name>
    <name type="common">goldbreast splitfin</name>
    <dbReference type="NCBI Taxonomy" id="33524"/>
    <lineage>
        <taxon>Eukaryota</taxon>
        <taxon>Metazoa</taxon>
        <taxon>Chordata</taxon>
        <taxon>Craniata</taxon>
        <taxon>Vertebrata</taxon>
        <taxon>Euteleostomi</taxon>
        <taxon>Actinopterygii</taxon>
        <taxon>Neopterygii</taxon>
        <taxon>Teleostei</taxon>
        <taxon>Neoteleostei</taxon>
        <taxon>Acanthomorphata</taxon>
        <taxon>Ovalentaria</taxon>
        <taxon>Atherinomorphae</taxon>
        <taxon>Cyprinodontiformes</taxon>
        <taxon>Goodeidae</taxon>
        <taxon>Ilyodon</taxon>
    </lineage>
</organism>
<dbReference type="Proteomes" id="UP001482620">
    <property type="component" value="Unassembled WGS sequence"/>
</dbReference>
<reference evidence="1 2" key="1">
    <citation type="submission" date="2021-06" db="EMBL/GenBank/DDBJ databases">
        <authorList>
            <person name="Palmer J.M."/>
        </authorList>
    </citation>
    <scope>NUCLEOTIDE SEQUENCE [LARGE SCALE GENOMIC DNA]</scope>
    <source>
        <strain evidence="2">if_2019</strain>
        <tissue evidence="1">Muscle</tissue>
    </source>
</reference>
<gene>
    <name evidence="1" type="ORF">ILYODFUR_017790</name>
</gene>
<evidence type="ECO:0000313" key="2">
    <source>
        <dbReference type="Proteomes" id="UP001482620"/>
    </source>
</evidence>
<accession>A0ABV0UW93</accession>
<dbReference type="EMBL" id="JAHRIQ010082794">
    <property type="protein sequence ID" value="MEQ2248303.1"/>
    <property type="molecule type" value="Genomic_DNA"/>
</dbReference>
<keyword evidence="2" id="KW-1185">Reference proteome</keyword>